<dbReference type="Proteomes" id="UP001610657">
    <property type="component" value="Unassembled WGS sequence"/>
</dbReference>
<dbReference type="GO" id="GO:0004386">
    <property type="term" value="F:helicase activity"/>
    <property type="evidence" value="ECO:0007669"/>
    <property type="project" value="UniProtKB-KW"/>
</dbReference>
<keyword evidence="2" id="KW-0067">ATP-binding</keyword>
<keyword evidence="3" id="KW-1185">Reference proteome</keyword>
<gene>
    <name evidence="2" type="ORF">RA271_29850</name>
</gene>
<accession>A0ABW7NWL5</accession>
<evidence type="ECO:0000313" key="3">
    <source>
        <dbReference type="Proteomes" id="UP001610657"/>
    </source>
</evidence>
<name>A0ABW7NWL5_9PSED</name>
<comment type="caution">
    <text evidence="2">The sequence shown here is derived from an EMBL/GenBank/DDBJ whole genome shotgun (WGS) entry which is preliminary data.</text>
</comment>
<evidence type="ECO:0000256" key="1">
    <source>
        <dbReference type="SAM" id="MobiDB-lite"/>
    </source>
</evidence>
<evidence type="ECO:0000313" key="2">
    <source>
        <dbReference type="EMBL" id="MFH7519301.1"/>
    </source>
</evidence>
<dbReference type="EMBL" id="JAVCQK010000674">
    <property type="protein sequence ID" value="MFH7519301.1"/>
    <property type="molecule type" value="Genomic_DNA"/>
</dbReference>
<keyword evidence="2" id="KW-0347">Helicase</keyword>
<feature type="compositionally biased region" description="Basic and acidic residues" evidence="1">
    <location>
        <begin position="1"/>
        <end position="10"/>
    </location>
</feature>
<keyword evidence="2" id="KW-0547">Nucleotide-binding</keyword>
<organism evidence="2 3">
    <name type="scientific">Pseudomonas syringae pv. tagetis</name>
    <dbReference type="NCBI Taxonomy" id="129140"/>
    <lineage>
        <taxon>Bacteria</taxon>
        <taxon>Pseudomonadati</taxon>
        <taxon>Pseudomonadota</taxon>
        <taxon>Gammaproteobacteria</taxon>
        <taxon>Pseudomonadales</taxon>
        <taxon>Pseudomonadaceae</taxon>
        <taxon>Pseudomonas</taxon>
    </lineage>
</organism>
<feature type="region of interest" description="Disordered" evidence="1">
    <location>
        <begin position="1"/>
        <end position="27"/>
    </location>
</feature>
<proteinExistence type="predicted"/>
<sequence length="76" mass="8826">KGISEHHERLAPQSAGPEHTMHYSPTTRPARLREKIPKVLNHPQHLQQNRVIELDSCTRQQIITAEQNVHKEHVQN</sequence>
<protein>
    <submittedName>
        <fullName evidence="2">ATP-dependent helicase</fullName>
    </submittedName>
</protein>
<keyword evidence="2" id="KW-0378">Hydrolase</keyword>
<feature type="non-terminal residue" evidence="2">
    <location>
        <position position="1"/>
    </location>
</feature>
<reference evidence="2 3" key="1">
    <citation type="submission" date="2023-08" db="EMBL/GenBank/DDBJ databases">
        <title>Genomic and mutational analysis of Pseudomonas syringae pv. tagetis EB037 pathogenicity on sunflower.</title>
        <authorList>
            <person name="Maul J.E."/>
        </authorList>
    </citation>
    <scope>NUCLEOTIDE SEQUENCE [LARGE SCALE GENOMIC DNA]</scope>
    <source>
        <strain evidence="2 3">EB037_T1</strain>
    </source>
</reference>